<protein>
    <submittedName>
        <fullName evidence="1">Kinetochore Sim4 complex subunit FTA2-domain-containing protein</fullName>
    </submittedName>
</protein>
<name>A0AAN6M941_9PEZI</name>
<gene>
    <name evidence="1" type="ORF">C8A05DRAFT_20325</name>
</gene>
<evidence type="ECO:0000313" key="1">
    <source>
        <dbReference type="EMBL" id="KAK3896776.1"/>
    </source>
</evidence>
<keyword evidence="2" id="KW-1185">Reference proteome</keyword>
<dbReference type="Pfam" id="PF13095">
    <property type="entry name" value="FTA2"/>
    <property type="match status" value="1"/>
</dbReference>
<dbReference type="Proteomes" id="UP001303889">
    <property type="component" value="Unassembled WGS sequence"/>
</dbReference>
<comment type="caution">
    <text evidence="1">The sequence shown here is derived from an EMBL/GenBank/DDBJ whole genome shotgun (WGS) entry which is preliminary data.</text>
</comment>
<dbReference type="EMBL" id="MU856406">
    <property type="protein sequence ID" value="KAK3896776.1"/>
    <property type="molecule type" value="Genomic_DNA"/>
</dbReference>
<reference evidence="1" key="1">
    <citation type="journal article" date="2023" name="Mol. Phylogenet. Evol.">
        <title>Genome-scale phylogeny and comparative genomics of the fungal order Sordariales.</title>
        <authorList>
            <person name="Hensen N."/>
            <person name="Bonometti L."/>
            <person name="Westerberg I."/>
            <person name="Brannstrom I.O."/>
            <person name="Guillou S."/>
            <person name="Cros-Aarteil S."/>
            <person name="Calhoun S."/>
            <person name="Haridas S."/>
            <person name="Kuo A."/>
            <person name="Mondo S."/>
            <person name="Pangilinan J."/>
            <person name="Riley R."/>
            <person name="LaButti K."/>
            <person name="Andreopoulos B."/>
            <person name="Lipzen A."/>
            <person name="Chen C."/>
            <person name="Yan M."/>
            <person name="Daum C."/>
            <person name="Ng V."/>
            <person name="Clum A."/>
            <person name="Steindorff A."/>
            <person name="Ohm R.A."/>
            <person name="Martin F."/>
            <person name="Silar P."/>
            <person name="Natvig D.O."/>
            <person name="Lalanne C."/>
            <person name="Gautier V."/>
            <person name="Ament-Velasquez S.L."/>
            <person name="Kruys A."/>
            <person name="Hutchinson M.I."/>
            <person name="Powell A.J."/>
            <person name="Barry K."/>
            <person name="Miller A.N."/>
            <person name="Grigoriev I.V."/>
            <person name="Debuchy R."/>
            <person name="Gladieux P."/>
            <person name="Hiltunen Thoren M."/>
            <person name="Johannesson H."/>
        </authorList>
    </citation>
    <scope>NUCLEOTIDE SEQUENCE</scope>
    <source>
        <strain evidence="1">CBS 103.79</strain>
    </source>
</reference>
<sequence>MTSSPFRLARLPSPPVPLPRVPGPRLAPFTPSAQADIEFIEFLGRKNDKDSLVWKVTINGAGPFALKVFFFRHWDFLRENQAGDLATPLANPQLYVDYFDPFNCECRAYGRLKAEKREDLAVKAHGYILLTPQQEAGLVQRVTGRSTPPPSADAHNLDGVNFWGRHEQHRGLPVRAIVKDLAAGTGPNPAQAQGMWLDLQALHSLGIFVIDTHLGNYMGGKLVDFSRAWTTYHPALDEIYVRTFQDLLLGELQSLLDYYYELTNTSGGSIAVPEDLEALCSGHLDQYQNFPTAYDWLKWEMNADVAAAYVEQKVFKRAA</sequence>
<reference evidence="1" key="2">
    <citation type="submission" date="2023-05" db="EMBL/GenBank/DDBJ databases">
        <authorList>
            <consortium name="Lawrence Berkeley National Laboratory"/>
            <person name="Steindorff A."/>
            <person name="Hensen N."/>
            <person name="Bonometti L."/>
            <person name="Westerberg I."/>
            <person name="Brannstrom I.O."/>
            <person name="Guillou S."/>
            <person name="Cros-Aarteil S."/>
            <person name="Calhoun S."/>
            <person name="Haridas S."/>
            <person name="Kuo A."/>
            <person name="Mondo S."/>
            <person name="Pangilinan J."/>
            <person name="Riley R."/>
            <person name="Labutti K."/>
            <person name="Andreopoulos B."/>
            <person name="Lipzen A."/>
            <person name="Chen C."/>
            <person name="Yanf M."/>
            <person name="Daum C."/>
            <person name="Ng V."/>
            <person name="Clum A."/>
            <person name="Ohm R."/>
            <person name="Martin F."/>
            <person name="Silar P."/>
            <person name="Natvig D."/>
            <person name="Lalanne C."/>
            <person name="Gautier V."/>
            <person name="Ament-Velasquez S.L."/>
            <person name="Kruys A."/>
            <person name="Hutchinson M.I."/>
            <person name="Powell A.J."/>
            <person name="Barry K."/>
            <person name="Miller A.N."/>
            <person name="Grigoriev I.V."/>
            <person name="Debuchy R."/>
            <person name="Gladieux P."/>
            <person name="Thoren M.H."/>
            <person name="Johannesson H."/>
        </authorList>
    </citation>
    <scope>NUCLEOTIDE SEQUENCE</scope>
    <source>
        <strain evidence="1">CBS 103.79</strain>
    </source>
</reference>
<accession>A0AAN6M941</accession>
<dbReference type="InterPro" id="IPR025213">
    <property type="entry name" value="Sim4_Fta2"/>
</dbReference>
<evidence type="ECO:0000313" key="2">
    <source>
        <dbReference type="Proteomes" id="UP001303889"/>
    </source>
</evidence>
<dbReference type="AlphaFoldDB" id="A0AAN6M941"/>
<organism evidence="1 2">
    <name type="scientific">Staphylotrichum tortipilum</name>
    <dbReference type="NCBI Taxonomy" id="2831512"/>
    <lineage>
        <taxon>Eukaryota</taxon>
        <taxon>Fungi</taxon>
        <taxon>Dikarya</taxon>
        <taxon>Ascomycota</taxon>
        <taxon>Pezizomycotina</taxon>
        <taxon>Sordariomycetes</taxon>
        <taxon>Sordariomycetidae</taxon>
        <taxon>Sordariales</taxon>
        <taxon>Chaetomiaceae</taxon>
        <taxon>Staphylotrichum</taxon>
    </lineage>
</organism>
<proteinExistence type="predicted"/>